<evidence type="ECO:0000313" key="2">
    <source>
        <dbReference type="EMBL" id="EFE74558.2"/>
    </source>
</evidence>
<sequence>MSPTPSLRPGSRRVVPALTCGNYLPTTCDPPAELPPNCPTPGRSRERLDVSYRYRCGTCRATSEPVATRRAARAERRWHRAREHSGLVPDDESIEPDAEHGVGTGGLLLAVLVGVLIVEALARITS</sequence>
<feature type="region of interest" description="Disordered" evidence="1">
    <location>
        <begin position="76"/>
        <end position="100"/>
    </location>
</feature>
<proteinExistence type="predicted"/>
<name>D6AD48_STRFL</name>
<evidence type="ECO:0000313" key="3">
    <source>
        <dbReference type="Proteomes" id="UP000003986"/>
    </source>
</evidence>
<evidence type="ECO:0000256" key="1">
    <source>
        <dbReference type="SAM" id="MobiDB-lite"/>
    </source>
</evidence>
<dbReference type="EMBL" id="DS999644">
    <property type="protein sequence ID" value="EFE74558.2"/>
    <property type="molecule type" value="Genomic_DNA"/>
</dbReference>
<accession>D6AD48</accession>
<organism evidence="2 3">
    <name type="scientific">Streptomyces filamentosus NRRL 15998</name>
    <dbReference type="NCBI Taxonomy" id="457431"/>
    <lineage>
        <taxon>Bacteria</taxon>
        <taxon>Bacillati</taxon>
        <taxon>Actinomycetota</taxon>
        <taxon>Actinomycetes</taxon>
        <taxon>Kitasatosporales</taxon>
        <taxon>Streptomycetaceae</taxon>
        <taxon>Streptomyces</taxon>
    </lineage>
</organism>
<reference evidence="3" key="2">
    <citation type="submission" date="2008-12" db="EMBL/GenBank/DDBJ databases">
        <title>Annotation of Streptomyces roseosporus strain NRRL 15998.</title>
        <authorList>
            <consortium name="The Broad Institute Genome Sequencing Platform"/>
            <consortium name="Broad Institute Microbial Sequencing Center"/>
            <person name="Fischbach M."/>
            <person name="Ward D."/>
            <person name="Young S."/>
            <person name="Kodira C.D."/>
            <person name="Zeng Q."/>
            <person name="Koehrsen M."/>
            <person name="Godfrey P."/>
            <person name="Alvarado L."/>
            <person name="Berlin A.M."/>
            <person name="Borenstein D."/>
            <person name="Chen Z."/>
            <person name="Engels R."/>
            <person name="Freedman E."/>
            <person name="Gellesch M."/>
            <person name="Goldberg J."/>
            <person name="Griggs A."/>
            <person name="Gujja S."/>
            <person name="Heiman D.I."/>
            <person name="Hepburn T.A."/>
            <person name="Howarth C."/>
            <person name="Jen D."/>
            <person name="Larson L."/>
            <person name="Lewis B."/>
            <person name="Mehta T."/>
            <person name="Park D."/>
            <person name="Pearson M."/>
            <person name="Roberts A."/>
            <person name="Saif S."/>
            <person name="Shea T.D."/>
            <person name="Shenoy N."/>
            <person name="Sisk P."/>
            <person name="Stolte C."/>
            <person name="Sykes S.N."/>
            <person name="Walk T."/>
            <person name="White J."/>
            <person name="Yandava C."/>
            <person name="Straight P."/>
            <person name="Clardy J."/>
            <person name="Hung D."/>
            <person name="Kolter R."/>
            <person name="Mekalanos J."/>
            <person name="Walker S."/>
            <person name="Walsh C.T."/>
            <person name="Wieland B.L.C."/>
            <person name="Ilzarbe M."/>
            <person name="Galagan J."/>
            <person name="Nusbaum C."/>
            <person name="Birren B."/>
        </authorList>
    </citation>
    <scope>NUCLEOTIDE SEQUENCE [LARGE SCALE GENOMIC DNA]</scope>
    <source>
        <strain evidence="3">NRRL 15998</strain>
    </source>
</reference>
<protein>
    <submittedName>
        <fullName evidence="2">Predicted protein</fullName>
    </submittedName>
</protein>
<dbReference type="AlphaFoldDB" id="D6AD48"/>
<gene>
    <name evidence="2" type="ORF">SSGG_01924</name>
</gene>
<reference evidence="3" key="1">
    <citation type="submission" date="2008-10" db="EMBL/GenBank/DDBJ databases">
        <authorList>
            <person name="Molnar K."/>
        </authorList>
    </citation>
    <scope>NUCLEOTIDE SEQUENCE [LARGE SCALE GENOMIC DNA]</scope>
    <source>
        <strain evidence="3">NRRL 15998</strain>
    </source>
</reference>
<dbReference type="Proteomes" id="UP000003986">
    <property type="component" value="Unassembled WGS sequence"/>
</dbReference>